<proteinExistence type="inferred from homology"/>
<gene>
    <name evidence="10" type="ORF">g.15357</name>
</gene>
<evidence type="ECO:0000256" key="5">
    <source>
        <dbReference type="ARBA" id="ARBA00022723"/>
    </source>
</evidence>
<evidence type="ECO:0000256" key="9">
    <source>
        <dbReference type="RuleBase" id="RU364133"/>
    </source>
</evidence>
<dbReference type="InterPro" id="IPR042263">
    <property type="entry name" value="DPH1/DPH2_1"/>
</dbReference>
<dbReference type="Pfam" id="PF01866">
    <property type="entry name" value="Diphthamide_syn"/>
    <property type="match status" value="1"/>
</dbReference>
<keyword evidence="7 9" id="KW-0411">Iron-sulfur</keyword>
<organism evidence="10">
    <name type="scientific">Cuerna arida</name>
    <dbReference type="NCBI Taxonomy" id="1464854"/>
    <lineage>
        <taxon>Eukaryota</taxon>
        <taxon>Metazoa</taxon>
        <taxon>Ecdysozoa</taxon>
        <taxon>Arthropoda</taxon>
        <taxon>Hexapoda</taxon>
        <taxon>Insecta</taxon>
        <taxon>Pterygota</taxon>
        <taxon>Neoptera</taxon>
        <taxon>Paraneoptera</taxon>
        <taxon>Hemiptera</taxon>
        <taxon>Auchenorrhyncha</taxon>
        <taxon>Membracoidea</taxon>
        <taxon>Cicadellidae</taxon>
        <taxon>Cicadellinae</taxon>
        <taxon>Proconiini</taxon>
        <taxon>Cuerna</taxon>
    </lineage>
</organism>
<dbReference type="SFLD" id="SFLDG01121">
    <property type="entry name" value="Diphthamide_biosynthesis"/>
    <property type="match status" value="1"/>
</dbReference>
<dbReference type="InterPro" id="IPR042265">
    <property type="entry name" value="DPH1/DPH2_3"/>
</dbReference>
<dbReference type="FunFam" id="3.40.50.11840:FF:000002">
    <property type="entry name" value="2-(3-amino-3-carboxypropyl)histidine synthase subunit 2"/>
    <property type="match status" value="1"/>
</dbReference>
<comment type="similarity">
    <text evidence="3 9">Belongs to the DPH1/DPH2 family. DPH2 subfamily.</text>
</comment>
<evidence type="ECO:0000256" key="7">
    <source>
        <dbReference type="ARBA" id="ARBA00023014"/>
    </source>
</evidence>
<dbReference type="Gene3D" id="3.40.50.11860">
    <property type="entry name" value="Diphthamide synthesis DPH1/DPH2 domain 3"/>
    <property type="match status" value="1"/>
</dbReference>
<dbReference type="GO" id="GO:0051536">
    <property type="term" value="F:iron-sulfur cluster binding"/>
    <property type="evidence" value="ECO:0007669"/>
    <property type="project" value="UniProtKB-KW"/>
</dbReference>
<evidence type="ECO:0000256" key="4">
    <source>
        <dbReference type="ARBA" id="ARBA00021914"/>
    </source>
</evidence>
<evidence type="ECO:0000313" key="10">
    <source>
        <dbReference type="EMBL" id="JAS52403.1"/>
    </source>
</evidence>
<keyword evidence="5 9" id="KW-0479">Metal-binding</keyword>
<dbReference type="PANTHER" id="PTHR10762:SF2">
    <property type="entry name" value="2-(3-AMINO-3-CARBOXYPROPYL)HISTIDINE SYNTHASE SUBUNIT 2"/>
    <property type="match status" value="1"/>
</dbReference>
<name>A0A1B6FQW5_9HEMI</name>
<dbReference type="FunFam" id="3.40.50.11860:FF:000001">
    <property type="entry name" value="2-(3-amino-3-carboxypropyl)histidine synthase subunit 2"/>
    <property type="match status" value="1"/>
</dbReference>
<evidence type="ECO:0000256" key="6">
    <source>
        <dbReference type="ARBA" id="ARBA00023004"/>
    </source>
</evidence>
<dbReference type="GO" id="GO:0090560">
    <property type="term" value="F:2-(3-amino-3-carboxypropyl)histidine synthase activity"/>
    <property type="evidence" value="ECO:0007669"/>
    <property type="project" value="InterPro"/>
</dbReference>
<dbReference type="PANTHER" id="PTHR10762">
    <property type="entry name" value="DIPHTHAMIDE BIOSYNTHESIS PROTEIN"/>
    <property type="match status" value="1"/>
</dbReference>
<keyword evidence="6 9" id="KW-0408">Iron</keyword>
<evidence type="ECO:0000256" key="2">
    <source>
        <dbReference type="ARBA" id="ARBA00005156"/>
    </source>
</evidence>
<dbReference type="NCBIfam" id="TIGR00272">
    <property type="entry name" value="DPH2"/>
    <property type="match status" value="1"/>
</dbReference>
<dbReference type="InterPro" id="IPR016435">
    <property type="entry name" value="DPH1/DPH2"/>
</dbReference>
<dbReference type="GO" id="GO:0046872">
    <property type="term" value="F:metal ion binding"/>
    <property type="evidence" value="ECO:0007669"/>
    <property type="project" value="UniProtKB-KW"/>
</dbReference>
<reference evidence="10" key="1">
    <citation type="submission" date="2015-11" db="EMBL/GenBank/DDBJ databases">
        <title>De novo transcriptome assembly of four potential Pierce s Disease insect vectors from Arizona vineyards.</title>
        <authorList>
            <person name="Tassone E.E."/>
        </authorList>
    </citation>
    <scope>NUCLEOTIDE SEQUENCE</scope>
</reference>
<evidence type="ECO:0000256" key="1">
    <source>
        <dbReference type="ARBA" id="ARBA00001966"/>
    </source>
</evidence>
<comment type="cofactor">
    <cofactor evidence="1">
        <name>[4Fe-4S] cluster</name>
        <dbReference type="ChEBI" id="CHEBI:49883"/>
    </cofactor>
</comment>
<accession>A0A1B6FQW5</accession>
<comment type="function">
    <text evidence="8 9">Required for the first step of diphthamide biosynthesis, a post-translational modification of histidine which occurs in elongation factor 2. DPH1 and DPH2 transfer a 3-amino-3-carboxypropyl (ACP) group from S-adenosyl-L-methionine (SAM) to a histidine residue, the reaction is assisted by a reduction system comprising DPH3 and a NADH-dependent reductase. Facilitates the reduction of the catalytic iron-sulfur cluster found in the DPH1 subunit.</text>
</comment>
<dbReference type="EMBL" id="GECZ01017366">
    <property type="protein sequence ID" value="JAS52403.1"/>
    <property type="molecule type" value="Transcribed_RNA"/>
</dbReference>
<dbReference type="SFLD" id="SFLDS00032">
    <property type="entry name" value="Radical_SAM_3-amino-3-carboxyp"/>
    <property type="match status" value="1"/>
</dbReference>
<comment type="pathway">
    <text evidence="2 9">Protein modification; peptidyl-diphthamide biosynthesis.</text>
</comment>
<dbReference type="InterPro" id="IPR010014">
    <property type="entry name" value="DHP2"/>
</dbReference>
<dbReference type="AlphaFoldDB" id="A0A1B6FQW5"/>
<dbReference type="Gene3D" id="3.40.50.11840">
    <property type="entry name" value="Diphthamide synthesis DPH1/DPH2 domain 1"/>
    <property type="match status" value="1"/>
</dbReference>
<sequence>MDSFSSCPEETINRKISCISQEFVTISDSNFVEYFDLDKCEQFIKKGNFTKICLQFPDDLLKYSVKVALQLENRINQKVFVLGDTSYGSCCVDEVAAQHVDGDAVIHMGHTCLSPTTRLPVLHVLPRASLDLSGLVSAFAHFYSTSNGPVLLLYDVVYSHLIDEIRERLEEFKERLVVSQLSIPEAQLQACGLECDLHRGSNTHQTTLLGRAYCCQSPSSVVYITHRHSQNMLNFALSMRNVQFFTYPRETEKATEDFNKSFRRRLYLVEKVKDAKTLGILVGTLSVEKYLGAIEKMKKLATYRGKRCYIFSIGKPNPAKLANFPEVEVFVLVSCPESILENEKEYMQPVVTLLEAELALNPSMHWENQLSVDFRDLLEGNPLPEGQEPMAADVSLISNKIRSDVTIEDSGTGSELAIREHYQISVANSYSAGRSWRGLEQALGETPVSQVKVGRAGIPLAYDDEKSYQPS</sequence>
<dbReference type="NCBIfam" id="TIGR00322">
    <property type="entry name" value="diphth2_R"/>
    <property type="match status" value="1"/>
</dbReference>
<dbReference type="UniPathway" id="UPA00559"/>
<evidence type="ECO:0000256" key="3">
    <source>
        <dbReference type="ARBA" id="ARBA00006179"/>
    </source>
</evidence>
<evidence type="ECO:0000256" key="8">
    <source>
        <dbReference type="ARBA" id="ARBA00045159"/>
    </source>
</evidence>
<dbReference type="GO" id="GO:0017183">
    <property type="term" value="P:protein histidyl modification to diphthamide"/>
    <property type="evidence" value="ECO:0007669"/>
    <property type="project" value="UniProtKB-UniPathway"/>
</dbReference>
<protein>
    <recommendedName>
        <fullName evidence="4 9">2-(3-amino-3-carboxypropyl)histidine synthase subunit 2</fullName>
    </recommendedName>
</protein>